<keyword evidence="2" id="KW-1185">Reference proteome</keyword>
<dbReference type="Proteomes" id="UP000642070">
    <property type="component" value="Unassembled WGS sequence"/>
</dbReference>
<sequence length="55" mass="5771">MLSLADMVLAWAGAAPRPTVMPSAIARLTTAAAIRAADRLRLTMVLLPLVDNADP</sequence>
<evidence type="ECO:0000313" key="1">
    <source>
        <dbReference type="EMBL" id="GGM90509.1"/>
    </source>
</evidence>
<reference evidence="1" key="1">
    <citation type="journal article" date="2014" name="Int. J. Syst. Evol. Microbiol.">
        <title>Complete genome sequence of Corynebacterium casei LMG S-19264T (=DSM 44701T), isolated from a smear-ripened cheese.</title>
        <authorList>
            <consortium name="US DOE Joint Genome Institute (JGI-PGF)"/>
            <person name="Walter F."/>
            <person name="Albersmeier A."/>
            <person name="Kalinowski J."/>
            <person name="Ruckert C."/>
        </authorList>
    </citation>
    <scope>NUCLEOTIDE SEQUENCE</scope>
    <source>
        <strain evidence="1">JCM 19831</strain>
    </source>
</reference>
<dbReference type="EMBL" id="BMPI01000147">
    <property type="protein sequence ID" value="GGM90509.1"/>
    <property type="molecule type" value="Genomic_DNA"/>
</dbReference>
<dbReference type="AlphaFoldDB" id="A0A917UGF9"/>
<comment type="caution">
    <text evidence="1">The sequence shown here is derived from an EMBL/GenBank/DDBJ whole genome shotgun (WGS) entry which is preliminary data.</text>
</comment>
<reference evidence="1" key="2">
    <citation type="submission" date="2020-09" db="EMBL/GenBank/DDBJ databases">
        <authorList>
            <person name="Sun Q."/>
            <person name="Ohkuma M."/>
        </authorList>
    </citation>
    <scope>NUCLEOTIDE SEQUENCE</scope>
    <source>
        <strain evidence="1">JCM 19831</strain>
    </source>
</reference>
<name>A0A917UGF9_9ACTN</name>
<accession>A0A917UGF9</accession>
<protein>
    <submittedName>
        <fullName evidence="1">Uncharacterized protein</fullName>
    </submittedName>
</protein>
<proteinExistence type="predicted"/>
<evidence type="ECO:0000313" key="2">
    <source>
        <dbReference type="Proteomes" id="UP000642070"/>
    </source>
</evidence>
<gene>
    <name evidence="1" type="ORF">GCM10007977_110650</name>
</gene>
<organism evidence="1 2">
    <name type="scientific">Dactylosporangium sucinum</name>
    <dbReference type="NCBI Taxonomy" id="1424081"/>
    <lineage>
        <taxon>Bacteria</taxon>
        <taxon>Bacillati</taxon>
        <taxon>Actinomycetota</taxon>
        <taxon>Actinomycetes</taxon>
        <taxon>Micromonosporales</taxon>
        <taxon>Micromonosporaceae</taxon>
        <taxon>Dactylosporangium</taxon>
    </lineage>
</organism>